<sequence>MSTIATLEVLREFLLEKVTPTIKLQKANDTNIREYELVSPQVHIGWIPPKGYLTEGMESTIPCLIVGMEDGSDDGQSSDINIRISAAIFSPGLHEPKGDRVKYTPDFQGYIDLMNLIDRTKAELLKNPIIKNSFSVQESVKWGMYQDQPYPYWYGWITFSIKKQAYSRSEILKNL</sequence>
<dbReference type="EMBL" id="SPQQ01000006">
    <property type="protein sequence ID" value="TGE36885.1"/>
    <property type="molecule type" value="Genomic_DNA"/>
</dbReference>
<dbReference type="Proteomes" id="UP000298460">
    <property type="component" value="Unassembled WGS sequence"/>
</dbReference>
<reference evidence="1 2" key="1">
    <citation type="submission" date="2019-03" db="EMBL/GenBank/DDBJ databases">
        <title>Draft Genome Sequence of Desulfosporosinus fructosivorans Strain 63.6F, Isolated from Marine Sediment in the Baltic Sea.</title>
        <authorList>
            <person name="Hausmann B."/>
            <person name="Vandieken V."/>
            <person name="Pjevac P."/>
            <person name="Schreck K."/>
            <person name="Herbold C.W."/>
            <person name="Loy A."/>
        </authorList>
    </citation>
    <scope>NUCLEOTIDE SEQUENCE [LARGE SCALE GENOMIC DNA]</scope>
    <source>
        <strain evidence="1 2">63.6F</strain>
    </source>
</reference>
<dbReference type="RefSeq" id="WP_135548962.1">
    <property type="nucleotide sequence ID" value="NZ_SPQQ01000006.1"/>
</dbReference>
<evidence type="ECO:0000313" key="1">
    <source>
        <dbReference type="EMBL" id="TGE36885.1"/>
    </source>
</evidence>
<accession>A0A4Z0R3C7</accession>
<gene>
    <name evidence="1" type="ORF">E4K67_17450</name>
</gene>
<dbReference type="OrthoDB" id="9802878at2"/>
<name>A0A4Z0R3C7_9FIRM</name>
<proteinExistence type="predicted"/>
<keyword evidence="2" id="KW-1185">Reference proteome</keyword>
<protein>
    <submittedName>
        <fullName evidence="1">Uncharacterized protein</fullName>
    </submittedName>
</protein>
<evidence type="ECO:0000313" key="2">
    <source>
        <dbReference type="Proteomes" id="UP000298460"/>
    </source>
</evidence>
<dbReference type="AlphaFoldDB" id="A0A4Z0R3C7"/>
<organism evidence="1 2">
    <name type="scientific">Desulfosporosinus fructosivorans</name>
    <dbReference type="NCBI Taxonomy" id="2018669"/>
    <lineage>
        <taxon>Bacteria</taxon>
        <taxon>Bacillati</taxon>
        <taxon>Bacillota</taxon>
        <taxon>Clostridia</taxon>
        <taxon>Eubacteriales</taxon>
        <taxon>Desulfitobacteriaceae</taxon>
        <taxon>Desulfosporosinus</taxon>
    </lineage>
</organism>
<comment type="caution">
    <text evidence="1">The sequence shown here is derived from an EMBL/GenBank/DDBJ whole genome shotgun (WGS) entry which is preliminary data.</text>
</comment>